<feature type="domain" description="Pyrrolo-quinoline quinone repeat" evidence="2">
    <location>
        <begin position="166"/>
        <end position="361"/>
    </location>
</feature>
<protein>
    <submittedName>
        <fullName evidence="3">PQQ-binding-like beta-propeller repeat protein</fullName>
    </submittedName>
</protein>
<name>A0ABU7KXV1_9ACTN</name>
<feature type="region of interest" description="Disordered" evidence="1">
    <location>
        <begin position="1"/>
        <end position="27"/>
    </location>
</feature>
<comment type="caution">
    <text evidence="3">The sequence shown here is derived from an EMBL/GenBank/DDBJ whole genome shotgun (WGS) entry which is preliminary data.</text>
</comment>
<dbReference type="Gene3D" id="2.40.128.630">
    <property type="match status" value="1"/>
</dbReference>
<dbReference type="InterPro" id="IPR011047">
    <property type="entry name" value="Quinoprotein_ADH-like_sf"/>
</dbReference>
<feature type="region of interest" description="Disordered" evidence="1">
    <location>
        <begin position="78"/>
        <end position="97"/>
    </location>
</feature>
<dbReference type="SUPFAM" id="SSF50998">
    <property type="entry name" value="Quinoprotein alcohol dehydrogenase-like"/>
    <property type="match status" value="2"/>
</dbReference>
<feature type="region of interest" description="Disordered" evidence="1">
    <location>
        <begin position="262"/>
        <end position="284"/>
    </location>
</feature>
<evidence type="ECO:0000313" key="3">
    <source>
        <dbReference type="EMBL" id="MEE2054145.1"/>
    </source>
</evidence>
<sequence length="442" mass="45210">MSPAQEDPRRPHRPSHAAPPSTGAAVRRPSAAAAALCLLLALAACGRPELADPADALPLDGDPAPAAAVEPHLLPGVLDGAAGRATPYSSDPRGTDTGFVGPVTPEGGGELHFVGTDVDGRTRWTTERNPSCTGFTLTRTQGGDDLVVLLDSDAAPDRGLLATRTTAAALDPSTGRRVWGPTEVPGTWVGPGLVFAQVAHTVMSADTGPAVALSADTGEVVADESRGGAILHEYQGTVVLHRDGALRAVDARSGDELWHHADLPVPDTLEGEPGKTSLTYGPRPASGSAPWAVITWERGETTAFTVHDLRDGRALAEPLTGAPPVSVGDEHGRAAVAGTSARSGEPVIAGWDRASGNRAWTVGADPGERPVGIVSGYLYTSLDEENRVRSMADGALLGRGHWRIPVAGTAGGTAVAAVPGDGGADSYTVFPPHGADRERGGA</sequence>
<evidence type="ECO:0000259" key="2">
    <source>
        <dbReference type="Pfam" id="PF13360"/>
    </source>
</evidence>
<dbReference type="InterPro" id="IPR002372">
    <property type="entry name" value="PQQ_rpt_dom"/>
</dbReference>
<dbReference type="Proteomes" id="UP001348641">
    <property type="component" value="Unassembled WGS sequence"/>
</dbReference>
<evidence type="ECO:0000313" key="4">
    <source>
        <dbReference type="Proteomes" id="UP001348641"/>
    </source>
</evidence>
<dbReference type="EMBL" id="JAUUCC010000097">
    <property type="protein sequence ID" value="MEE2054145.1"/>
    <property type="molecule type" value="Genomic_DNA"/>
</dbReference>
<accession>A0ABU7KXV1</accession>
<reference evidence="3 4" key="1">
    <citation type="submission" date="2023-07" db="EMBL/GenBank/DDBJ databases">
        <authorList>
            <person name="Girao M."/>
            <person name="Carvalho M.F."/>
        </authorList>
    </citation>
    <scope>NUCLEOTIDE SEQUENCE [LARGE SCALE GENOMIC DNA]</scope>
    <source>
        <strain evidence="3 4">66/93</strain>
    </source>
</reference>
<proteinExistence type="predicted"/>
<evidence type="ECO:0000256" key="1">
    <source>
        <dbReference type="SAM" id="MobiDB-lite"/>
    </source>
</evidence>
<dbReference type="Pfam" id="PF13360">
    <property type="entry name" value="PQQ_2"/>
    <property type="match status" value="1"/>
</dbReference>
<organism evidence="3 4">
    <name type="scientific">Nocardiopsis tropica</name>
    <dbReference type="NCBI Taxonomy" id="109330"/>
    <lineage>
        <taxon>Bacteria</taxon>
        <taxon>Bacillati</taxon>
        <taxon>Actinomycetota</taxon>
        <taxon>Actinomycetes</taxon>
        <taxon>Streptosporangiales</taxon>
        <taxon>Nocardiopsidaceae</taxon>
        <taxon>Nocardiopsis</taxon>
    </lineage>
</organism>
<dbReference type="RefSeq" id="WP_330161015.1">
    <property type="nucleotide sequence ID" value="NZ_BAAAJA010000021.1"/>
</dbReference>
<gene>
    <name evidence="3" type="ORF">Q8A49_26960</name>
</gene>